<accession>A0A7X5JA12</accession>
<dbReference type="PANTHER" id="PTHR30327">
    <property type="entry name" value="UNCHARACTERIZED PROTEIN YQGE"/>
    <property type="match status" value="1"/>
</dbReference>
<comment type="caution">
    <text evidence="3">The sequence shown here is derived from an EMBL/GenBank/DDBJ whole genome shotgun (WGS) entry which is preliminary data.</text>
</comment>
<dbReference type="Gene3D" id="3.40.1740.10">
    <property type="entry name" value="VC0467-like"/>
    <property type="match status" value="1"/>
</dbReference>
<evidence type="ECO:0000256" key="1">
    <source>
        <dbReference type="ARBA" id="ARBA00009600"/>
    </source>
</evidence>
<dbReference type="Proteomes" id="UP000586722">
    <property type="component" value="Unassembled WGS sequence"/>
</dbReference>
<comment type="similarity">
    <text evidence="1 2">Belongs to the UPF0301 (AlgH) family.</text>
</comment>
<evidence type="ECO:0000313" key="4">
    <source>
        <dbReference type="Proteomes" id="UP000586722"/>
    </source>
</evidence>
<proteinExistence type="inferred from homology"/>
<name>A0A7X5JA12_9HYPH</name>
<protein>
    <recommendedName>
        <fullName evidence="2">UPF0301 protein GWI71_12110</fullName>
    </recommendedName>
</protein>
<gene>
    <name evidence="3" type="ORF">GWI72_11850</name>
</gene>
<dbReference type="PANTHER" id="PTHR30327:SF1">
    <property type="entry name" value="UPF0301 PROTEIN YQGE"/>
    <property type="match status" value="1"/>
</dbReference>
<evidence type="ECO:0000256" key="2">
    <source>
        <dbReference type="HAMAP-Rule" id="MF_00758"/>
    </source>
</evidence>
<sequence>MNPQGEEMMGQKLQQQWLDGNFLIAMPHMADGRFAHSVIYVCAHSSEGAMGLVLNQPTPHLSMADLLTQLRIVSDVDAIHLPHRLRAMHVHRGGPVETERGFVLHSDDFLIESATLPIQDGVCLTATLEILRALAEGRGPARAMLALGYAGWAPGQLEQEIQANGWLTGPADPELIFDHDQASKWERALWRIGVDPAMLSTDAGHA</sequence>
<dbReference type="InterPro" id="IPR003774">
    <property type="entry name" value="AlgH-like"/>
</dbReference>
<dbReference type="SUPFAM" id="SSF143456">
    <property type="entry name" value="VC0467-like"/>
    <property type="match status" value="1"/>
</dbReference>
<evidence type="ECO:0000313" key="3">
    <source>
        <dbReference type="EMBL" id="NBN78961.1"/>
    </source>
</evidence>
<dbReference type="GO" id="GO:0005829">
    <property type="term" value="C:cytosol"/>
    <property type="evidence" value="ECO:0007669"/>
    <property type="project" value="TreeGrafter"/>
</dbReference>
<dbReference type="AlphaFoldDB" id="A0A7X5JA12"/>
<dbReference type="EMBL" id="JAABLQ010000001">
    <property type="protein sequence ID" value="NBN78961.1"/>
    <property type="molecule type" value="Genomic_DNA"/>
</dbReference>
<dbReference type="HAMAP" id="MF_00758">
    <property type="entry name" value="UPF0301"/>
    <property type="match status" value="1"/>
</dbReference>
<organism evidence="3 4">
    <name type="scientific">Pannonibacter tanglangensis</name>
    <dbReference type="NCBI Taxonomy" id="2750084"/>
    <lineage>
        <taxon>Bacteria</taxon>
        <taxon>Pseudomonadati</taxon>
        <taxon>Pseudomonadota</taxon>
        <taxon>Alphaproteobacteria</taxon>
        <taxon>Hyphomicrobiales</taxon>
        <taxon>Stappiaceae</taxon>
        <taxon>Pannonibacter</taxon>
    </lineage>
</organism>
<keyword evidence="4" id="KW-1185">Reference proteome</keyword>
<dbReference type="Pfam" id="PF02622">
    <property type="entry name" value="DUF179"/>
    <property type="match status" value="1"/>
</dbReference>
<reference evidence="4" key="1">
    <citation type="submission" date="2020-01" db="EMBL/GenBank/DDBJ databases">
        <authorList>
            <person name="Fang Y."/>
            <person name="Sun R."/>
            <person name="Nie L."/>
            <person name="He J."/>
            <person name="Hao L."/>
            <person name="Wang L."/>
            <person name="Su S."/>
            <person name="Lv E."/>
            <person name="Zhang Z."/>
            <person name="Xie R."/>
            <person name="Liu H."/>
        </authorList>
    </citation>
    <scope>NUCLEOTIDE SEQUENCE [LARGE SCALE GENOMIC DNA]</scope>
    <source>
        <strain evidence="4">XCT-53</strain>
    </source>
</reference>
<dbReference type="NCBIfam" id="NF001268">
    <property type="entry name" value="PRK00228.1-4"/>
    <property type="match status" value="1"/>
</dbReference>